<dbReference type="OrthoDB" id="4822at2759"/>
<gene>
    <name evidence="4" type="ORF">AB675_3760</name>
</gene>
<dbReference type="InterPro" id="IPR013087">
    <property type="entry name" value="Znf_C2H2_type"/>
</dbReference>
<keyword evidence="5" id="KW-1185">Reference proteome</keyword>
<protein>
    <recommendedName>
        <fullName evidence="3">C2H2-type domain-containing protein</fullName>
    </recommendedName>
</protein>
<dbReference type="InterPro" id="IPR036236">
    <property type="entry name" value="Znf_C2H2_sf"/>
</dbReference>
<feature type="domain" description="C2H2-type" evidence="3">
    <location>
        <begin position="22"/>
        <end position="51"/>
    </location>
</feature>
<accession>A0A0N1GXU8</accession>
<sequence length="162" mass="17925">MPRPPTLPPAATASARAARAAFFCELCQKGYSRMNEFEAHQSSYDHQHKKRLQDMKVMQRQVKDSLPRKEERGPLMSIKLGGTKDKEGSGGGFKKGGFKKMNAFAPVGDAGEGVEVEKDVKVEEVKIKVEEEYDSDVTDEEDYYDPCRPTGCHPGCPGALKT</sequence>
<dbReference type="PANTHER" id="PTHR47251:SF1">
    <property type="entry name" value="FINGER DOMAIN PROTEIN, PUTATIVE (AFU_ORTHOLOGUE AFUA_3G04180)-RELATED"/>
    <property type="match status" value="1"/>
</dbReference>
<evidence type="ECO:0000256" key="2">
    <source>
        <dbReference type="SAM" id="MobiDB-lite"/>
    </source>
</evidence>
<organism evidence="4 5">
    <name type="scientific">Cyphellophora attinorum</name>
    <dbReference type="NCBI Taxonomy" id="1664694"/>
    <lineage>
        <taxon>Eukaryota</taxon>
        <taxon>Fungi</taxon>
        <taxon>Dikarya</taxon>
        <taxon>Ascomycota</taxon>
        <taxon>Pezizomycotina</taxon>
        <taxon>Eurotiomycetes</taxon>
        <taxon>Chaetothyriomycetidae</taxon>
        <taxon>Chaetothyriales</taxon>
        <taxon>Cyphellophoraceae</taxon>
        <taxon>Cyphellophora</taxon>
    </lineage>
</organism>
<dbReference type="PROSITE" id="PS50157">
    <property type="entry name" value="ZINC_FINGER_C2H2_2"/>
    <property type="match status" value="1"/>
</dbReference>
<proteinExistence type="predicted"/>
<dbReference type="GeneID" id="28735719"/>
<evidence type="ECO:0000259" key="3">
    <source>
        <dbReference type="PROSITE" id="PS50157"/>
    </source>
</evidence>
<evidence type="ECO:0000256" key="1">
    <source>
        <dbReference type="PROSITE-ProRule" id="PRU00042"/>
    </source>
</evidence>
<dbReference type="SUPFAM" id="SSF57667">
    <property type="entry name" value="beta-beta-alpha zinc fingers"/>
    <property type="match status" value="1"/>
</dbReference>
<comment type="caution">
    <text evidence="4">The sequence shown here is derived from an EMBL/GenBank/DDBJ whole genome shotgun (WGS) entry which is preliminary data.</text>
</comment>
<keyword evidence="1" id="KW-0863">Zinc-finger</keyword>
<name>A0A0N1GXU8_9EURO</name>
<dbReference type="AlphaFoldDB" id="A0A0N1GXU8"/>
<dbReference type="GO" id="GO:0008270">
    <property type="term" value="F:zinc ion binding"/>
    <property type="evidence" value="ECO:0007669"/>
    <property type="project" value="UniProtKB-KW"/>
</dbReference>
<dbReference type="RefSeq" id="XP_017995189.1">
    <property type="nucleotide sequence ID" value="XM_018143839.1"/>
</dbReference>
<dbReference type="STRING" id="1664694.A0A0N1GXU8"/>
<feature type="region of interest" description="Disordered" evidence="2">
    <location>
        <begin position="60"/>
        <end position="95"/>
    </location>
</feature>
<dbReference type="PANTHER" id="PTHR47251">
    <property type="entry name" value="FINGER DOMAIN PROTEIN, PUTATIVE (AFU_ORTHOLOGUE AFUA_3G04180)-RELATED"/>
    <property type="match status" value="1"/>
</dbReference>
<dbReference type="EMBL" id="LFJN01000042">
    <property type="protein sequence ID" value="KPI35226.1"/>
    <property type="molecule type" value="Genomic_DNA"/>
</dbReference>
<reference evidence="4 5" key="1">
    <citation type="submission" date="2015-06" db="EMBL/GenBank/DDBJ databases">
        <title>Draft genome of the ant-associated black yeast Phialophora attae CBS 131958.</title>
        <authorList>
            <person name="Moreno L.F."/>
            <person name="Stielow B.J."/>
            <person name="de Hoog S."/>
            <person name="Vicente V.A."/>
            <person name="Weiss V.A."/>
            <person name="de Vries M."/>
            <person name="Cruz L.M."/>
            <person name="Souza E.M."/>
        </authorList>
    </citation>
    <scope>NUCLEOTIDE SEQUENCE [LARGE SCALE GENOMIC DNA]</scope>
    <source>
        <strain evidence="4 5">CBS 131958</strain>
    </source>
</reference>
<feature type="compositionally biased region" description="Basic and acidic residues" evidence="2">
    <location>
        <begin position="61"/>
        <end position="73"/>
    </location>
</feature>
<dbReference type="PROSITE" id="PS00028">
    <property type="entry name" value="ZINC_FINGER_C2H2_1"/>
    <property type="match status" value="1"/>
</dbReference>
<keyword evidence="1" id="KW-0862">Zinc</keyword>
<keyword evidence="1" id="KW-0479">Metal-binding</keyword>
<dbReference type="VEuPathDB" id="FungiDB:AB675_3760"/>
<dbReference type="Proteomes" id="UP000038010">
    <property type="component" value="Unassembled WGS sequence"/>
</dbReference>
<evidence type="ECO:0000313" key="5">
    <source>
        <dbReference type="Proteomes" id="UP000038010"/>
    </source>
</evidence>
<evidence type="ECO:0000313" key="4">
    <source>
        <dbReference type="EMBL" id="KPI35226.1"/>
    </source>
</evidence>